<dbReference type="PANTHER" id="PTHR47326:SF1">
    <property type="entry name" value="HTH PSQ-TYPE DOMAIN-CONTAINING PROTEIN"/>
    <property type="match status" value="1"/>
</dbReference>
<protein>
    <submittedName>
        <fullName evidence="1">Uncharacterized protein</fullName>
    </submittedName>
</protein>
<dbReference type="AlphaFoldDB" id="A0AA39EWS7"/>
<dbReference type="PANTHER" id="PTHR47326">
    <property type="entry name" value="TRANSPOSABLE ELEMENT TC3 TRANSPOSASE-LIKE PROTEIN"/>
    <property type="match status" value="1"/>
</dbReference>
<organism evidence="1 2">
    <name type="scientific">Microctonus aethiopoides</name>
    <dbReference type="NCBI Taxonomy" id="144406"/>
    <lineage>
        <taxon>Eukaryota</taxon>
        <taxon>Metazoa</taxon>
        <taxon>Ecdysozoa</taxon>
        <taxon>Arthropoda</taxon>
        <taxon>Hexapoda</taxon>
        <taxon>Insecta</taxon>
        <taxon>Pterygota</taxon>
        <taxon>Neoptera</taxon>
        <taxon>Endopterygota</taxon>
        <taxon>Hymenoptera</taxon>
        <taxon>Apocrita</taxon>
        <taxon>Ichneumonoidea</taxon>
        <taxon>Braconidae</taxon>
        <taxon>Euphorinae</taxon>
        <taxon>Microctonus</taxon>
    </lineage>
</organism>
<keyword evidence="2" id="KW-1185">Reference proteome</keyword>
<evidence type="ECO:0000313" key="2">
    <source>
        <dbReference type="Proteomes" id="UP001168990"/>
    </source>
</evidence>
<sequence>MFTDEATFQRNGFINQRNKHFWALENPLLVDDSKSVQDRFKKNVWMGIIGGKVDGAPAHTSGPSMAHLGRRFPGRLISKRGDNPPGNRRLDAGDVCEEHRKSAKTCSLLHRHGWRPFRTYPAPTGLSTRIVPRKHHRSSYTIGTNFM</sequence>
<evidence type="ECO:0000313" key="1">
    <source>
        <dbReference type="EMBL" id="KAK0156900.1"/>
    </source>
</evidence>
<dbReference type="EMBL" id="JAQQBS010002022">
    <property type="protein sequence ID" value="KAK0156900.1"/>
    <property type="molecule type" value="Genomic_DNA"/>
</dbReference>
<proteinExistence type="predicted"/>
<dbReference type="Proteomes" id="UP001168990">
    <property type="component" value="Unassembled WGS sequence"/>
</dbReference>
<reference evidence="1" key="1">
    <citation type="journal article" date="2023" name="bioRxiv">
        <title>Scaffold-level genome assemblies of two parasitoid biocontrol wasps reveal the parthenogenesis mechanism and an associated novel virus.</title>
        <authorList>
            <person name="Inwood S."/>
            <person name="Skelly J."/>
            <person name="Guhlin J."/>
            <person name="Harrop T."/>
            <person name="Goldson S."/>
            <person name="Dearden P."/>
        </authorList>
    </citation>
    <scope>NUCLEOTIDE SEQUENCE</scope>
    <source>
        <strain evidence="1">Irish</strain>
        <tissue evidence="1">Whole body</tissue>
    </source>
</reference>
<name>A0AA39EWS7_9HYME</name>
<reference evidence="1" key="2">
    <citation type="submission" date="2023-03" db="EMBL/GenBank/DDBJ databases">
        <authorList>
            <person name="Inwood S.N."/>
            <person name="Skelly J.G."/>
            <person name="Guhlin J."/>
            <person name="Harrop T.W.R."/>
            <person name="Goldson S.G."/>
            <person name="Dearden P.K."/>
        </authorList>
    </citation>
    <scope>NUCLEOTIDE SEQUENCE</scope>
    <source>
        <strain evidence="1">Irish</strain>
        <tissue evidence="1">Whole body</tissue>
    </source>
</reference>
<gene>
    <name evidence="1" type="ORF">PV328_012147</name>
</gene>
<accession>A0AA39EWS7</accession>
<comment type="caution">
    <text evidence="1">The sequence shown here is derived from an EMBL/GenBank/DDBJ whole genome shotgun (WGS) entry which is preliminary data.</text>
</comment>